<gene>
    <name evidence="1" type="ORF">PNBC_05980</name>
</gene>
<keyword evidence="2" id="KW-1185">Reference proteome</keyword>
<protein>
    <submittedName>
        <fullName evidence="1">Uncharacterized protein</fullName>
    </submittedName>
</protein>
<reference evidence="1 2" key="1">
    <citation type="submission" date="2016-02" db="EMBL/GenBank/DDBJ databases">
        <title>Paenibacillus sp. LPB0068, isolated from Crassostrea gigas.</title>
        <authorList>
            <person name="Shin S.-K."/>
            <person name="Yi H."/>
        </authorList>
    </citation>
    <scope>NUCLEOTIDE SEQUENCE [LARGE SCALE GENOMIC DNA]</scope>
    <source>
        <strain evidence="1 2">LPB0068</strain>
    </source>
</reference>
<organism evidence="1 2">
    <name type="scientific">Paenibacillus crassostreae</name>
    <dbReference type="NCBI Taxonomy" id="1763538"/>
    <lineage>
        <taxon>Bacteria</taxon>
        <taxon>Bacillati</taxon>
        <taxon>Bacillota</taxon>
        <taxon>Bacilli</taxon>
        <taxon>Bacillales</taxon>
        <taxon>Paenibacillaceae</taxon>
        <taxon>Paenibacillus</taxon>
    </lineage>
</organism>
<evidence type="ECO:0000313" key="1">
    <source>
        <dbReference type="EMBL" id="OAB76941.1"/>
    </source>
</evidence>
<accession>A0A167FVC7</accession>
<proteinExistence type="predicted"/>
<comment type="caution">
    <text evidence="1">The sequence shown here is derived from an EMBL/GenBank/DDBJ whole genome shotgun (WGS) entry which is preliminary data.</text>
</comment>
<evidence type="ECO:0000313" key="2">
    <source>
        <dbReference type="Proteomes" id="UP000077134"/>
    </source>
</evidence>
<dbReference type="Proteomes" id="UP000077134">
    <property type="component" value="Unassembled WGS sequence"/>
</dbReference>
<sequence length="79" mass="8885">MGPGDQADQIHPETPFSDPFYDLPHFNELFTLQTDEQDNDFWEVAAFRQAVLGYTAAHRGPPILRQLSKLLQLAGSPLC</sequence>
<dbReference type="AlphaFoldDB" id="A0A167FVC7"/>
<name>A0A167FVC7_9BACL</name>
<dbReference type="EMBL" id="LSFN01000005">
    <property type="protein sequence ID" value="OAB76941.1"/>
    <property type="molecule type" value="Genomic_DNA"/>
</dbReference>
<dbReference type="KEGG" id="pcx:LPB68_18755"/>